<reference evidence="4 5" key="1">
    <citation type="journal article" date="2009" name="Stand. Genomic Sci.">
        <title>Complete genome sequence of Slackia heliotrinireducens type strain (RHS 1).</title>
        <authorList>
            <person name="Pukall R."/>
            <person name="Lapidus A."/>
            <person name="Nolan M."/>
            <person name="Copeland A."/>
            <person name="Glavina Del Rio T."/>
            <person name="Lucas S."/>
            <person name="Chen F."/>
            <person name="Tice H."/>
            <person name="Cheng J.F."/>
            <person name="Chertkov O."/>
            <person name="Bruce D."/>
            <person name="Goodwin L."/>
            <person name="Kuske C."/>
            <person name="Brettin T."/>
            <person name="Detter J.C."/>
            <person name="Han C."/>
            <person name="Pitluck S."/>
            <person name="Pati A."/>
            <person name="Mavrommatis K."/>
            <person name="Ivanova N."/>
            <person name="Ovchinnikova G."/>
            <person name="Chen A."/>
            <person name="Palaniappan K."/>
            <person name="Schneider S."/>
            <person name="Rohde M."/>
            <person name="Chain P."/>
            <person name="D'haeseleer P."/>
            <person name="Goker M."/>
            <person name="Bristow J."/>
            <person name="Eisen J.A."/>
            <person name="Markowitz V."/>
            <person name="Kyrpides N.C."/>
            <person name="Klenk H.P."/>
            <person name="Hugenholtz P."/>
        </authorList>
    </citation>
    <scope>NUCLEOTIDE SEQUENCE [LARGE SCALE GENOMIC DNA]</scope>
    <source>
        <strain evidence="5">ATCC 29202 / DSM 20476 / NCTC 11029 / RHS 1</strain>
    </source>
</reference>
<evidence type="ECO:0000313" key="4">
    <source>
        <dbReference type="EMBL" id="ACV22098.1"/>
    </source>
</evidence>
<comment type="similarity">
    <text evidence="2">Belongs to the gluconeogenesis factor family.</text>
</comment>
<comment type="function">
    <text evidence="2">Required for morphogenesis under gluconeogenic growth conditions.</text>
</comment>
<evidence type="ECO:0000313" key="5">
    <source>
        <dbReference type="Proteomes" id="UP000002026"/>
    </source>
</evidence>
<dbReference type="Proteomes" id="UP000002026">
    <property type="component" value="Chromosome"/>
</dbReference>
<evidence type="ECO:0000256" key="1">
    <source>
        <dbReference type="ARBA" id="ARBA00022490"/>
    </source>
</evidence>
<dbReference type="PANTHER" id="PTHR30135">
    <property type="entry name" value="UNCHARACTERIZED PROTEIN YVCK-RELATED"/>
    <property type="match status" value="1"/>
</dbReference>
<feature type="compositionally biased region" description="Basic and acidic residues" evidence="3">
    <location>
        <begin position="286"/>
        <end position="295"/>
    </location>
</feature>
<dbReference type="eggNOG" id="COG0391">
    <property type="taxonomic scope" value="Bacteria"/>
</dbReference>
<evidence type="ECO:0000256" key="2">
    <source>
        <dbReference type="HAMAP-Rule" id="MF_00973"/>
    </source>
</evidence>
<dbReference type="AlphaFoldDB" id="C7N5B3"/>
<comment type="subcellular location">
    <subcellularLocation>
        <location evidence="2">Cytoplasm</location>
    </subcellularLocation>
</comment>
<protein>
    <recommendedName>
        <fullName evidence="2">Putative gluconeogenesis factor</fullName>
    </recommendedName>
</protein>
<sequence>MTHSISQDPSNTASFARLQLSADEARQDPTAPIRAVVIGGGTGAPMSIRTLLSLDARVSAVVAMADDGGSTGKLRYEAGSLPPGDIRKCILAMASDPGDPVTRALKCRFEFAGNHSLGNLLLAALEDVTGSFPEAIATCENLVNARGKVYPSTLDKVMITATTKSGNVIRGQARACHSQETLSHVQLESEEPVKAYGPALEAIKQADLIVLGPGSLFTSIIPNLLVPGIIDAIRQSHALTVFVCPLADQQGETRGMTAIEHYQALVDHGMGGLIHYMVVHSAEPLKPETPMERASRPLGEGADDGRRVPNAGGDAPVAVPVKISYEDAVAIQQQGVVVIVRNLVDPNLPTWHDPIELRSAFKSIIELSRSQASRMWNPSVLKGR</sequence>
<dbReference type="HAMAP" id="MF_00973">
    <property type="entry name" value="Gluconeogen_factor"/>
    <property type="match status" value="1"/>
</dbReference>
<dbReference type="GO" id="GO:0008360">
    <property type="term" value="P:regulation of cell shape"/>
    <property type="evidence" value="ECO:0007669"/>
    <property type="project" value="UniProtKB-UniRule"/>
</dbReference>
<dbReference type="InterPro" id="IPR038136">
    <property type="entry name" value="CofD-like_dom_sf"/>
</dbReference>
<dbReference type="PANTHER" id="PTHR30135:SF3">
    <property type="entry name" value="GLUCONEOGENESIS FACTOR-RELATED"/>
    <property type="match status" value="1"/>
</dbReference>
<dbReference type="RefSeq" id="WP_012798201.1">
    <property type="nucleotide sequence ID" value="NC_013165.1"/>
</dbReference>
<feature type="region of interest" description="Disordered" evidence="3">
    <location>
        <begin position="286"/>
        <end position="313"/>
    </location>
</feature>
<dbReference type="Pfam" id="PF01933">
    <property type="entry name" value="CofD"/>
    <property type="match status" value="1"/>
</dbReference>
<organism evidence="4 5">
    <name type="scientific">Slackia heliotrinireducens (strain ATCC 29202 / DSM 20476 / NCTC 11029 / RHS 1)</name>
    <name type="common">Peptococcus heliotrinreducens</name>
    <dbReference type="NCBI Taxonomy" id="471855"/>
    <lineage>
        <taxon>Bacteria</taxon>
        <taxon>Bacillati</taxon>
        <taxon>Actinomycetota</taxon>
        <taxon>Coriobacteriia</taxon>
        <taxon>Eggerthellales</taxon>
        <taxon>Eggerthellaceae</taxon>
        <taxon>Slackia</taxon>
    </lineage>
</organism>
<dbReference type="NCBIfam" id="TIGR01826">
    <property type="entry name" value="CofD_related"/>
    <property type="match status" value="1"/>
</dbReference>
<dbReference type="KEGG" id="shi:Shel_10630"/>
<dbReference type="Gene3D" id="3.40.50.10680">
    <property type="entry name" value="CofD-like domains"/>
    <property type="match status" value="1"/>
</dbReference>
<gene>
    <name evidence="4" type="ordered locus">Shel_10630</name>
</gene>
<evidence type="ECO:0000256" key="3">
    <source>
        <dbReference type="SAM" id="MobiDB-lite"/>
    </source>
</evidence>
<proteinExistence type="inferred from homology"/>
<keyword evidence="1 2" id="KW-0963">Cytoplasm</keyword>
<dbReference type="HOGENOM" id="CLU_044041_0_1_11"/>
<dbReference type="InterPro" id="IPR010119">
    <property type="entry name" value="Gluconeogen_factor"/>
</dbReference>
<dbReference type="EMBL" id="CP001684">
    <property type="protein sequence ID" value="ACV22098.1"/>
    <property type="molecule type" value="Genomic_DNA"/>
</dbReference>
<dbReference type="SUPFAM" id="SSF142338">
    <property type="entry name" value="CofD-like"/>
    <property type="match status" value="1"/>
</dbReference>
<dbReference type="GO" id="GO:0043743">
    <property type="term" value="F:LPPG:FO 2-phospho-L-lactate transferase activity"/>
    <property type="evidence" value="ECO:0007669"/>
    <property type="project" value="InterPro"/>
</dbReference>
<dbReference type="CDD" id="cd07187">
    <property type="entry name" value="YvcK_like"/>
    <property type="match status" value="1"/>
</dbReference>
<dbReference type="GO" id="GO:0005737">
    <property type="term" value="C:cytoplasm"/>
    <property type="evidence" value="ECO:0007669"/>
    <property type="project" value="UniProtKB-SubCell"/>
</dbReference>
<dbReference type="InterPro" id="IPR002882">
    <property type="entry name" value="CofD"/>
</dbReference>
<accession>C7N5B3</accession>
<dbReference type="STRING" id="471855.Shel_10630"/>
<name>C7N5B3_SLAHD</name>
<keyword evidence="5" id="KW-1185">Reference proteome</keyword>